<organism evidence="1">
    <name type="scientific">mine drainage metagenome</name>
    <dbReference type="NCBI Taxonomy" id="410659"/>
    <lineage>
        <taxon>unclassified sequences</taxon>
        <taxon>metagenomes</taxon>
        <taxon>ecological metagenomes</taxon>
    </lineage>
</organism>
<reference evidence="1" key="1">
    <citation type="submission" date="2016-10" db="EMBL/GenBank/DDBJ databases">
        <title>Sequence of Gallionella enrichment culture.</title>
        <authorList>
            <person name="Poehlein A."/>
            <person name="Muehling M."/>
            <person name="Daniel R."/>
        </authorList>
    </citation>
    <scope>NUCLEOTIDE SEQUENCE</scope>
</reference>
<protein>
    <submittedName>
        <fullName evidence="1">Uncharacterized protein</fullName>
    </submittedName>
</protein>
<accession>A0A1J5SYI5</accession>
<dbReference type="EMBL" id="MLJW01000028">
    <property type="protein sequence ID" value="OIR09061.1"/>
    <property type="molecule type" value="Genomic_DNA"/>
</dbReference>
<sequence length="254" mass="28546">MENQLNLLLDAVDVTYGPRPEIGRYILLIAEQARALGVTFHLGRGFERLLEVNRLHADSWSPLAPTFDPRCSEITADTALYIEGRHDGEPVVTLAIRRYDWPASTLAEEWESGRFAYRDPARQMQAEERWVAGAPAAASIGGRVTFGGGLWFRRDFRGRRIPLLTAGLMRCLSLTTWNPDYAIGMLETGLLSRALLPLYGHPPAQAGMLVEGGWKTLDSTLIWESREDLKARIYAAINKAEQPEAVERRIRNSR</sequence>
<name>A0A1J5SYI5_9ZZZZ</name>
<gene>
    <name evidence="1" type="ORF">GALL_86670</name>
</gene>
<dbReference type="AlphaFoldDB" id="A0A1J5SYI5"/>
<evidence type="ECO:0000313" key="1">
    <source>
        <dbReference type="EMBL" id="OIR09061.1"/>
    </source>
</evidence>
<comment type="caution">
    <text evidence="1">The sequence shown here is derived from an EMBL/GenBank/DDBJ whole genome shotgun (WGS) entry which is preliminary data.</text>
</comment>
<proteinExistence type="predicted"/>